<evidence type="ECO:0000313" key="2">
    <source>
        <dbReference type="EMBL" id="OLR94810.1"/>
    </source>
</evidence>
<dbReference type="Proteomes" id="UP000186040">
    <property type="component" value="Unassembled WGS sequence"/>
</dbReference>
<proteinExistence type="predicted"/>
<evidence type="ECO:0000313" key="3">
    <source>
        <dbReference type="Proteomes" id="UP000186040"/>
    </source>
</evidence>
<keyword evidence="1" id="KW-0812">Transmembrane</keyword>
<dbReference type="Pfam" id="PF07098">
    <property type="entry name" value="DUF1360"/>
    <property type="match status" value="1"/>
</dbReference>
<dbReference type="EMBL" id="MKQR01000006">
    <property type="protein sequence ID" value="OLR94810.1"/>
    <property type="molecule type" value="Genomic_DNA"/>
</dbReference>
<accession>A0A1Q9LS24</accession>
<protein>
    <recommendedName>
        <fullName evidence="4">DUF1360 domain-containing protein</fullName>
    </recommendedName>
</protein>
<dbReference type="InterPro" id="IPR010773">
    <property type="entry name" value="Mycophage_PG1_Gp7"/>
</dbReference>
<dbReference type="STRING" id="1193682.BJP25_09255"/>
<organism evidence="2 3">
    <name type="scientific">Actinokineospora bangkokensis</name>
    <dbReference type="NCBI Taxonomy" id="1193682"/>
    <lineage>
        <taxon>Bacteria</taxon>
        <taxon>Bacillati</taxon>
        <taxon>Actinomycetota</taxon>
        <taxon>Actinomycetes</taxon>
        <taxon>Pseudonocardiales</taxon>
        <taxon>Pseudonocardiaceae</taxon>
        <taxon>Actinokineospora</taxon>
    </lineage>
</organism>
<name>A0A1Q9LS24_9PSEU</name>
<comment type="caution">
    <text evidence="2">The sequence shown here is derived from an EMBL/GenBank/DDBJ whole genome shotgun (WGS) entry which is preliminary data.</text>
</comment>
<evidence type="ECO:0000256" key="1">
    <source>
        <dbReference type="SAM" id="Phobius"/>
    </source>
</evidence>
<sequence length="173" mass="18000">MGIAESVKSRARGVRERYARGEDRPLAGYLSALGGYGSLVAAMTAVGRAVGARVPERIAPGDIAVTTLAAHKASRIITKDAVLSPLRSPFVRFEGPAGAGEVNESVTAEGHRHALGELVTCPFCTAVWTTTLLLGGLVIAPRTTRLVSTGLAVVTGVDVLHLLYDRLKGAVEG</sequence>
<dbReference type="AlphaFoldDB" id="A0A1Q9LS24"/>
<keyword evidence="1" id="KW-0472">Membrane</keyword>
<evidence type="ECO:0008006" key="4">
    <source>
        <dbReference type="Google" id="ProtNLM"/>
    </source>
</evidence>
<dbReference type="RefSeq" id="WP_075973377.1">
    <property type="nucleotide sequence ID" value="NZ_MKQR01000006.1"/>
</dbReference>
<keyword evidence="3" id="KW-1185">Reference proteome</keyword>
<feature type="transmembrane region" description="Helical" evidence="1">
    <location>
        <begin position="26"/>
        <end position="47"/>
    </location>
</feature>
<reference evidence="2 3" key="1">
    <citation type="submission" date="2016-10" db="EMBL/GenBank/DDBJ databases">
        <title>The Draft Genome Sequence of Actinokineospora bangkokensis 44EHWT reveals the biosynthetic pathway of antifungal compounds Thailandins with unusual extender unit butylmalonyl-CoA.</title>
        <authorList>
            <person name="Greule A."/>
            <person name="Intra B."/>
            <person name="Flemming S."/>
            <person name="Rommel M.G."/>
            <person name="Panbangred W."/>
            <person name="Bechthold A."/>
        </authorList>
    </citation>
    <scope>NUCLEOTIDE SEQUENCE [LARGE SCALE GENOMIC DNA]</scope>
    <source>
        <strain evidence="2 3">44EHW</strain>
    </source>
</reference>
<keyword evidence="1" id="KW-1133">Transmembrane helix</keyword>
<gene>
    <name evidence="2" type="ORF">BJP25_09255</name>
</gene>